<evidence type="ECO:0000256" key="3">
    <source>
        <dbReference type="ARBA" id="ARBA00023163"/>
    </source>
</evidence>
<dbReference type="RefSeq" id="WP_075820872.1">
    <property type="nucleotide sequence ID" value="NZ_CAJUTZ010000053.1"/>
</dbReference>
<feature type="domain" description="HTH hxlR-type" evidence="5">
    <location>
        <begin position="12"/>
        <end position="110"/>
    </location>
</feature>
<dbReference type="GO" id="GO:0003677">
    <property type="term" value="F:DNA binding"/>
    <property type="evidence" value="ECO:0007669"/>
    <property type="project" value="UniProtKB-KW"/>
</dbReference>
<dbReference type="PANTHER" id="PTHR33204">
    <property type="entry name" value="TRANSCRIPTIONAL REGULATOR, MARR FAMILY"/>
    <property type="match status" value="1"/>
</dbReference>
<dbReference type="Proteomes" id="UP000186341">
    <property type="component" value="Unassembled WGS sequence"/>
</dbReference>
<dbReference type="InterPro" id="IPR036390">
    <property type="entry name" value="WH_DNA-bd_sf"/>
</dbReference>
<dbReference type="EMBL" id="MPJW01000230">
    <property type="protein sequence ID" value="OLU37040.1"/>
    <property type="molecule type" value="Genomic_DNA"/>
</dbReference>
<evidence type="ECO:0000313" key="7">
    <source>
        <dbReference type="Proteomes" id="UP000186341"/>
    </source>
</evidence>
<evidence type="ECO:0000313" key="6">
    <source>
        <dbReference type="EMBL" id="OLU37040.1"/>
    </source>
</evidence>
<dbReference type="SUPFAM" id="SSF46785">
    <property type="entry name" value="Winged helix' DNA-binding domain"/>
    <property type="match status" value="1"/>
</dbReference>
<feature type="compositionally biased region" description="Polar residues" evidence="4">
    <location>
        <begin position="112"/>
        <end position="140"/>
    </location>
</feature>
<dbReference type="GeneID" id="82203703"/>
<dbReference type="Pfam" id="PF01638">
    <property type="entry name" value="HxlR"/>
    <property type="match status" value="1"/>
</dbReference>
<dbReference type="Gene3D" id="1.10.10.10">
    <property type="entry name" value="Winged helix-like DNA-binding domain superfamily/Winged helix DNA-binding domain"/>
    <property type="match status" value="1"/>
</dbReference>
<dbReference type="PANTHER" id="PTHR33204:SF29">
    <property type="entry name" value="TRANSCRIPTIONAL REGULATOR"/>
    <property type="match status" value="1"/>
</dbReference>
<feature type="region of interest" description="Disordered" evidence="4">
    <location>
        <begin position="111"/>
        <end position="140"/>
    </location>
</feature>
<keyword evidence="1" id="KW-0805">Transcription regulation</keyword>
<comment type="caution">
    <text evidence="6">The sequence shown here is derived from an EMBL/GenBank/DDBJ whole genome shotgun (WGS) entry which is preliminary data.</text>
</comment>
<keyword evidence="2" id="KW-0238">DNA-binding</keyword>
<dbReference type="OrthoDB" id="9791143at2"/>
<evidence type="ECO:0000256" key="1">
    <source>
        <dbReference type="ARBA" id="ARBA00023015"/>
    </source>
</evidence>
<evidence type="ECO:0000259" key="5">
    <source>
        <dbReference type="PROSITE" id="PS51118"/>
    </source>
</evidence>
<protein>
    <recommendedName>
        <fullName evidence="5">HTH hxlR-type domain-containing protein</fullName>
    </recommendedName>
</protein>
<dbReference type="InterPro" id="IPR002577">
    <property type="entry name" value="HTH_HxlR"/>
</dbReference>
<keyword evidence="3" id="KW-0804">Transcription</keyword>
<evidence type="ECO:0000256" key="4">
    <source>
        <dbReference type="SAM" id="MobiDB-lite"/>
    </source>
</evidence>
<name>A0A1U7NDE7_9FIRM</name>
<dbReference type="InterPro" id="IPR036388">
    <property type="entry name" value="WH-like_DNA-bd_sf"/>
</dbReference>
<keyword evidence="7" id="KW-1185">Reference proteome</keyword>
<reference evidence="6 7" key="1">
    <citation type="submission" date="2016-11" db="EMBL/GenBank/DDBJ databases">
        <title>Description of two novel members of the family Erysipelotrichaceae: Ileibacterium lipovorans gen. nov., sp. nov. and Dubosiella newyorkensis, gen. nov., sp. nov.</title>
        <authorList>
            <person name="Cox L.M."/>
            <person name="Sohn J."/>
            <person name="Tyrrell K.L."/>
            <person name="Citron D.M."/>
            <person name="Lawson P.A."/>
            <person name="Patel N.B."/>
            <person name="Iizumi T."/>
            <person name="Perez-Perez G.I."/>
            <person name="Goldstein E.J."/>
            <person name="Blaser M.J."/>
        </authorList>
    </citation>
    <scope>NUCLEOTIDE SEQUENCE [LARGE SCALE GENOMIC DNA]</scope>
    <source>
        <strain evidence="6 7">NYU-BL-A3</strain>
    </source>
</reference>
<dbReference type="PROSITE" id="PS51118">
    <property type="entry name" value="HTH_HXLR"/>
    <property type="match status" value="1"/>
</dbReference>
<sequence>MKKLIVFTDEDCPIRYACHAIQGKWKLPVIYVLCENGTLRYNELKKALGVTNVMLSNTLKEMEEEGLVIRRQYNEIPPRVDYSLTEISMMLLPVIKEFSVWGEFLMEHERANSNSKSNNHQDDASTSANEETVITKESIS</sequence>
<proteinExistence type="predicted"/>
<accession>A0A1U7NDE7</accession>
<dbReference type="AlphaFoldDB" id="A0A1U7NDE7"/>
<organism evidence="6 7">
    <name type="scientific">Ileibacterium valens</name>
    <dbReference type="NCBI Taxonomy" id="1862668"/>
    <lineage>
        <taxon>Bacteria</taxon>
        <taxon>Bacillati</taxon>
        <taxon>Bacillota</taxon>
        <taxon>Erysipelotrichia</taxon>
        <taxon>Erysipelotrichales</taxon>
        <taxon>Erysipelotrichaceae</taxon>
        <taxon>Ileibacterium</taxon>
    </lineage>
</organism>
<gene>
    <name evidence="6" type="ORF">BO222_11185</name>
</gene>
<evidence type="ECO:0000256" key="2">
    <source>
        <dbReference type="ARBA" id="ARBA00023125"/>
    </source>
</evidence>